<accession>K0SAE3</accession>
<dbReference type="InterPro" id="IPR036291">
    <property type="entry name" value="NAD(P)-bd_dom_sf"/>
</dbReference>
<dbReference type="InterPro" id="IPR002347">
    <property type="entry name" value="SDR_fam"/>
</dbReference>
<evidence type="ECO:0000256" key="1">
    <source>
        <dbReference type="SAM" id="MobiDB-lite"/>
    </source>
</evidence>
<dbReference type="PANTHER" id="PTHR43544">
    <property type="entry name" value="SHORT-CHAIN DEHYDROGENASE/REDUCTASE"/>
    <property type="match status" value="1"/>
</dbReference>
<dbReference type="GO" id="GO:0016491">
    <property type="term" value="F:oxidoreductase activity"/>
    <property type="evidence" value="ECO:0007669"/>
    <property type="project" value="TreeGrafter"/>
</dbReference>
<dbReference type="GO" id="GO:0005737">
    <property type="term" value="C:cytoplasm"/>
    <property type="evidence" value="ECO:0007669"/>
    <property type="project" value="TreeGrafter"/>
</dbReference>
<dbReference type="AlphaFoldDB" id="K0SAE3"/>
<dbReference type="OMA" id="CFLKDYA"/>
<dbReference type="Gene3D" id="3.40.50.720">
    <property type="entry name" value="NAD(P)-binding Rossmann-like Domain"/>
    <property type="match status" value="2"/>
</dbReference>
<dbReference type="Pfam" id="PF00106">
    <property type="entry name" value="adh_short"/>
    <property type="match status" value="1"/>
</dbReference>
<evidence type="ECO:0000313" key="3">
    <source>
        <dbReference type="Proteomes" id="UP000266841"/>
    </source>
</evidence>
<feature type="region of interest" description="Disordered" evidence="1">
    <location>
        <begin position="44"/>
        <end position="66"/>
    </location>
</feature>
<dbReference type="PANTHER" id="PTHR43544:SF2">
    <property type="entry name" value="OXIDOREDUCTASE"/>
    <property type="match status" value="1"/>
</dbReference>
<evidence type="ECO:0008006" key="4">
    <source>
        <dbReference type="Google" id="ProtNLM"/>
    </source>
</evidence>
<organism evidence="2 3">
    <name type="scientific">Thalassiosira oceanica</name>
    <name type="common">Marine diatom</name>
    <dbReference type="NCBI Taxonomy" id="159749"/>
    <lineage>
        <taxon>Eukaryota</taxon>
        <taxon>Sar</taxon>
        <taxon>Stramenopiles</taxon>
        <taxon>Ochrophyta</taxon>
        <taxon>Bacillariophyta</taxon>
        <taxon>Coscinodiscophyceae</taxon>
        <taxon>Thalassiosirophycidae</taxon>
        <taxon>Thalassiosirales</taxon>
        <taxon>Thalassiosiraceae</taxon>
        <taxon>Thalassiosira</taxon>
    </lineage>
</organism>
<reference evidence="2 3" key="1">
    <citation type="journal article" date="2012" name="Genome Biol.">
        <title>Genome and low-iron response of an oceanic diatom adapted to chronic iron limitation.</title>
        <authorList>
            <person name="Lommer M."/>
            <person name="Specht M."/>
            <person name="Roy A.S."/>
            <person name="Kraemer L."/>
            <person name="Andreson R."/>
            <person name="Gutowska M.A."/>
            <person name="Wolf J."/>
            <person name="Bergner S.V."/>
            <person name="Schilhabel M.B."/>
            <person name="Klostermeier U.C."/>
            <person name="Beiko R.G."/>
            <person name="Rosenstiel P."/>
            <person name="Hippler M."/>
            <person name="Laroche J."/>
        </authorList>
    </citation>
    <scope>NUCLEOTIDE SEQUENCE [LARGE SCALE GENOMIC DNA]</scope>
    <source>
        <strain evidence="2 3">CCMP1005</strain>
    </source>
</reference>
<proteinExistence type="predicted"/>
<evidence type="ECO:0000313" key="2">
    <source>
        <dbReference type="EMBL" id="EJK61939.1"/>
    </source>
</evidence>
<protein>
    <recommendedName>
        <fullName evidence="4">Oxidoreductase</fullName>
    </recommendedName>
</protein>
<dbReference type="eggNOG" id="ENOG502QU6Z">
    <property type="taxonomic scope" value="Eukaryota"/>
</dbReference>
<keyword evidence="3" id="KW-1185">Reference proteome</keyword>
<dbReference type="SUPFAM" id="SSF51735">
    <property type="entry name" value="NAD(P)-binding Rossmann-fold domains"/>
    <property type="match status" value="1"/>
</dbReference>
<dbReference type="Proteomes" id="UP000266841">
    <property type="component" value="Unassembled WGS sequence"/>
</dbReference>
<gene>
    <name evidence="2" type="ORF">THAOC_17489</name>
</gene>
<name>K0SAE3_THAOC</name>
<dbReference type="InterPro" id="IPR051468">
    <property type="entry name" value="Fungal_SecMetab_SDRs"/>
</dbReference>
<comment type="caution">
    <text evidence="2">The sequence shown here is derived from an EMBL/GenBank/DDBJ whole genome shotgun (WGS) entry which is preliminary data.</text>
</comment>
<dbReference type="OrthoDB" id="191139at2759"/>
<dbReference type="EMBL" id="AGNL01019300">
    <property type="protein sequence ID" value="EJK61939.1"/>
    <property type="molecule type" value="Genomic_DNA"/>
</dbReference>
<sequence length="619" mass="69402">MTDSIQRERAVHTALVPQLSSSGITEDDLATSIRVLNAVARLDPKSKKRKASGDEGNGGDGAADGLSMYKQPNLRTFRKALSSCLSLHRQTMYGGKSEEEYYEQRLKERTLKRQKQAENAQQRQYVATTELRKGRVEKLEKLKQDCKEEEESKLLSYLVPDGHVDTASMLLLKDGSAGEEKKTDEQLLPKLRSCYVCKVRFRSIHHFYDQLCPQCAPFNFEKRTSTADMRGKVAVVTGSRVKIGFQICLKLLRAGCTVIATTRFPNNAVAAYRNEADFSSFKDRLHVYGLDLRDITGVEAFTRYLKGLFGDSGIDVIINNACQTIRRNCGYYSPLVDREQQLWTEGDRTHRDILRGCTHFERIRRRLVHEHKTGAQGNLLVAGPGPDEIQPAVCEDGAGGEDVAVNSQLISTNQSNHGDAAPFEATGLSHSAAMSQMQIVPEDVGVDEKVLPPGLNDINGQQLDLRTQNSWLLKMDSVSTPEMPLMETPENRPDRYIINVSAMEGKFYRYKTPNHPHTNMAKAAINMMTRTSSEDLAKKRIYMNAVDTGWINDENPLERAAKIAKTNAFQTPIDEIDAAARVLDPVFTGVNMDCTSEGNKRGKCKPFGLFFKDFRETEW</sequence>